<dbReference type="InterPro" id="IPR013123">
    <property type="entry name" value="SpoU_subst-bd"/>
</dbReference>
<dbReference type="InterPro" id="IPR053888">
    <property type="entry name" value="MRM3-like_sub_bind"/>
</dbReference>
<dbReference type="InterPro" id="IPR051259">
    <property type="entry name" value="rRNA_Methyltransferase"/>
</dbReference>
<dbReference type="GO" id="GO:0005737">
    <property type="term" value="C:cytoplasm"/>
    <property type="evidence" value="ECO:0007669"/>
    <property type="project" value="UniProtKB-ARBA"/>
</dbReference>
<evidence type="ECO:0000313" key="6">
    <source>
        <dbReference type="Proteomes" id="UP000589351"/>
    </source>
</evidence>
<keyword evidence="2 5" id="KW-0489">Methyltransferase</keyword>
<dbReference type="InterPro" id="IPR029028">
    <property type="entry name" value="Alpha/beta_knot_MTases"/>
</dbReference>
<proteinExistence type="inferred from homology"/>
<dbReference type="AlphaFoldDB" id="A0A6V7RGP9"/>
<reference evidence="5 6" key="1">
    <citation type="submission" date="2020-07" db="EMBL/GenBank/DDBJ databases">
        <authorList>
            <person name="Criscuolo A."/>
        </authorList>
    </citation>
    <scope>NUCLEOTIDE SEQUENCE [LARGE SCALE GENOMIC DNA]</scope>
    <source>
        <strain evidence="5">CIP111649</strain>
    </source>
</reference>
<dbReference type="PANTHER" id="PTHR43191:SF2">
    <property type="entry name" value="RRNA METHYLTRANSFERASE 3, MITOCHONDRIAL"/>
    <property type="match status" value="1"/>
</dbReference>
<evidence type="ECO:0000256" key="3">
    <source>
        <dbReference type="ARBA" id="ARBA00022679"/>
    </source>
</evidence>
<keyword evidence="6" id="KW-1185">Reference proteome</keyword>
<comment type="caution">
    <text evidence="5">The sequence shown here is derived from an EMBL/GenBank/DDBJ whole genome shotgun (WGS) entry which is preliminary data.</text>
</comment>
<comment type="similarity">
    <text evidence="1">Belongs to the class IV-like SAM-binding methyltransferase superfamily. RNA methyltransferase TrmH family.</text>
</comment>
<dbReference type="SMART" id="SM00967">
    <property type="entry name" value="SpoU_sub_bind"/>
    <property type="match status" value="1"/>
</dbReference>
<organism evidence="5 6">
    <name type="scientific">Jeotgalicoccus meleagridis</name>
    <dbReference type="NCBI Taxonomy" id="2759181"/>
    <lineage>
        <taxon>Bacteria</taxon>
        <taxon>Bacillati</taxon>
        <taxon>Bacillota</taxon>
        <taxon>Bacilli</taxon>
        <taxon>Bacillales</taxon>
        <taxon>Staphylococcaceae</taxon>
        <taxon>Jeotgalicoccus</taxon>
    </lineage>
</organism>
<dbReference type="SUPFAM" id="SSF75217">
    <property type="entry name" value="alpha/beta knot"/>
    <property type="match status" value="1"/>
</dbReference>
<dbReference type="Gene3D" id="3.40.1280.10">
    <property type="match status" value="1"/>
</dbReference>
<dbReference type="Pfam" id="PF22435">
    <property type="entry name" value="MRM3-like_sub_bind"/>
    <property type="match status" value="1"/>
</dbReference>
<feature type="domain" description="RNA 2-O ribose methyltransferase substrate binding" evidence="4">
    <location>
        <begin position="33"/>
        <end position="100"/>
    </location>
</feature>
<dbReference type="CDD" id="cd18095">
    <property type="entry name" value="SpoU-like_rRNA-MTase"/>
    <property type="match status" value="1"/>
</dbReference>
<dbReference type="InterPro" id="IPR001537">
    <property type="entry name" value="SpoU_MeTrfase"/>
</dbReference>
<accession>A0A6V7RGP9</accession>
<dbReference type="EMBL" id="CAJEWD010000007">
    <property type="protein sequence ID" value="CAD2076925.1"/>
    <property type="molecule type" value="Genomic_DNA"/>
</dbReference>
<evidence type="ECO:0000313" key="5">
    <source>
        <dbReference type="EMBL" id="CAD2076925.1"/>
    </source>
</evidence>
<dbReference type="GO" id="GO:0003723">
    <property type="term" value="F:RNA binding"/>
    <property type="evidence" value="ECO:0007669"/>
    <property type="project" value="InterPro"/>
</dbReference>
<protein>
    <submittedName>
        <fullName evidence="5">TrmH family tRNA/rRNA methyltransferase</fullName>
    </submittedName>
</protein>
<dbReference type="Pfam" id="PF00588">
    <property type="entry name" value="SpoU_methylase"/>
    <property type="match status" value="1"/>
</dbReference>
<dbReference type="Gene3D" id="3.30.1330.30">
    <property type="match status" value="1"/>
</dbReference>
<name>A0A6V7RGP9_9STAP</name>
<gene>
    <name evidence="5" type="ORF">JEODO184_01074</name>
</gene>
<dbReference type="GO" id="GO:0006396">
    <property type="term" value="P:RNA processing"/>
    <property type="evidence" value="ECO:0007669"/>
    <property type="project" value="InterPro"/>
</dbReference>
<dbReference type="InterPro" id="IPR029026">
    <property type="entry name" value="tRNA_m1G_MTases_N"/>
</dbReference>
<dbReference type="PANTHER" id="PTHR43191">
    <property type="entry name" value="RRNA METHYLTRANSFERASE 3"/>
    <property type="match status" value="1"/>
</dbReference>
<evidence type="ECO:0000259" key="4">
    <source>
        <dbReference type="SMART" id="SM00967"/>
    </source>
</evidence>
<dbReference type="GO" id="GO:0008173">
    <property type="term" value="F:RNA methyltransferase activity"/>
    <property type="evidence" value="ECO:0007669"/>
    <property type="project" value="InterPro"/>
</dbReference>
<dbReference type="InterPro" id="IPR029064">
    <property type="entry name" value="Ribosomal_eL30-like_sf"/>
</dbReference>
<dbReference type="GO" id="GO:0032259">
    <property type="term" value="P:methylation"/>
    <property type="evidence" value="ECO:0007669"/>
    <property type="project" value="UniProtKB-KW"/>
</dbReference>
<dbReference type="SUPFAM" id="SSF55315">
    <property type="entry name" value="L30e-like"/>
    <property type="match status" value="1"/>
</dbReference>
<evidence type="ECO:0000256" key="2">
    <source>
        <dbReference type="ARBA" id="ARBA00022603"/>
    </source>
</evidence>
<sequence length="247" mass="27359">MVKSVISSKDNKKIKDYRKLNTTKGRKKSGLFLIEGEHLVEEAIKHGVNFEEIIISEGFDHDLELSNKALMYVTEEVMKSLSSLETPPGIIAIVKNVKERKLSYNRVLLLENIQDPGNLGTLIRTADAFGFKTIIVSPDTVDPYNPKVLRAAQGSHFHLNILTRQVSEAVMAFKGLKIGTSLDDAVYIDSFNKPDDDIMLVLGNEGSGLREDTLNMMDINAKIDMVGDSESLNVAIAGAILMHHFKS</sequence>
<keyword evidence="3 5" id="KW-0808">Transferase</keyword>
<dbReference type="Proteomes" id="UP000589351">
    <property type="component" value="Unassembled WGS sequence"/>
</dbReference>
<dbReference type="RefSeq" id="WP_185125603.1">
    <property type="nucleotide sequence ID" value="NZ_CAJEWD010000007.1"/>
</dbReference>
<evidence type="ECO:0000256" key="1">
    <source>
        <dbReference type="ARBA" id="ARBA00007228"/>
    </source>
</evidence>